<dbReference type="Gene3D" id="1.10.10.10">
    <property type="entry name" value="Winged helix-like DNA-binding domain superfamily/Winged helix DNA-binding domain"/>
    <property type="match status" value="1"/>
</dbReference>
<dbReference type="PRINTS" id="PR00038">
    <property type="entry name" value="HTHLUXR"/>
</dbReference>
<name>A0A016AC80_BACFG</name>
<dbReference type="GO" id="GO:0006355">
    <property type="term" value="P:regulation of DNA-templated transcription"/>
    <property type="evidence" value="ECO:0007669"/>
    <property type="project" value="InterPro"/>
</dbReference>
<feature type="domain" description="HTH luxR-type" evidence="1">
    <location>
        <begin position="4"/>
        <end position="61"/>
    </location>
</feature>
<comment type="caution">
    <text evidence="2">The sequence shown here is derived from an EMBL/GenBank/DDBJ whole genome shotgun (WGS) entry which is preliminary data.</text>
</comment>
<dbReference type="SUPFAM" id="SSF46894">
    <property type="entry name" value="C-terminal effector domain of the bipartite response regulators"/>
    <property type="match status" value="1"/>
</dbReference>
<reference evidence="2 3" key="1">
    <citation type="submission" date="2014-02" db="EMBL/GenBank/DDBJ databases">
        <authorList>
            <person name="Sears C."/>
            <person name="Carroll K."/>
            <person name="Sack B.R."/>
            <person name="Qadri F."/>
            <person name="Myers L.L."/>
            <person name="Chung G.-T."/>
            <person name="Escheverria P."/>
            <person name="Fraser C.M."/>
            <person name="Sadzewicz L."/>
            <person name="Shefchek K.A."/>
            <person name="Tallon L."/>
            <person name="Das S.P."/>
            <person name="Daugherty S."/>
            <person name="Mongodin E.F."/>
        </authorList>
    </citation>
    <scope>NUCLEOTIDE SEQUENCE [LARGE SCALE GENOMIC DNA]</scope>
    <source>
        <strain evidence="2 3">2-F-2 #4</strain>
    </source>
</reference>
<dbReference type="InterPro" id="IPR016032">
    <property type="entry name" value="Sig_transdc_resp-reg_C-effctor"/>
</dbReference>
<dbReference type="GO" id="GO:0003677">
    <property type="term" value="F:DNA binding"/>
    <property type="evidence" value="ECO:0007669"/>
    <property type="project" value="InterPro"/>
</dbReference>
<evidence type="ECO:0000259" key="1">
    <source>
        <dbReference type="SMART" id="SM00421"/>
    </source>
</evidence>
<dbReference type="Pfam" id="PF00196">
    <property type="entry name" value="GerE"/>
    <property type="match status" value="1"/>
</dbReference>
<accession>A0A016AC80</accession>
<dbReference type="PATRIC" id="fig|1339280.3.peg.2143"/>
<dbReference type="Proteomes" id="UP000022272">
    <property type="component" value="Unassembled WGS sequence"/>
</dbReference>
<sequence length="129" mass="15026">MNRNAILSKRQKQFIERIAWGASYKEVADFFHVSWSTVDNTLRNAKTKLGLSKVTELGAWWFCTNYGISFDLSPIARQCTAGVILLLFSLGEVTTVTNISYTMQRVRRPRTEYRIRRHETSIYQPYIIN</sequence>
<gene>
    <name evidence="2" type="ORF">M076_2234</name>
</gene>
<proteinExistence type="predicted"/>
<evidence type="ECO:0000313" key="3">
    <source>
        <dbReference type="Proteomes" id="UP000022272"/>
    </source>
</evidence>
<dbReference type="EMBL" id="JGDM01000056">
    <property type="protein sequence ID" value="EXZ44599.1"/>
    <property type="molecule type" value="Genomic_DNA"/>
</dbReference>
<dbReference type="InterPro" id="IPR000792">
    <property type="entry name" value="Tscrpt_reg_LuxR_C"/>
</dbReference>
<dbReference type="RefSeq" id="WP_008768789.1">
    <property type="nucleotide sequence ID" value="NZ_JGDM01000056.1"/>
</dbReference>
<protein>
    <submittedName>
        <fullName evidence="2">Bacterial regulatory s, luxR family protein</fullName>
    </submittedName>
</protein>
<organism evidence="2 3">
    <name type="scientific">Bacteroides fragilis str. 2-F-2 #4</name>
    <dbReference type="NCBI Taxonomy" id="1339280"/>
    <lineage>
        <taxon>Bacteria</taxon>
        <taxon>Pseudomonadati</taxon>
        <taxon>Bacteroidota</taxon>
        <taxon>Bacteroidia</taxon>
        <taxon>Bacteroidales</taxon>
        <taxon>Bacteroidaceae</taxon>
        <taxon>Bacteroides</taxon>
    </lineage>
</organism>
<dbReference type="AlphaFoldDB" id="A0A016AC80"/>
<dbReference type="SMART" id="SM00421">
    <property type="entry name" value="HTH_LUXR"/>
    <property type="match status" value="1"/>
</dbReference>
<dbReference type="InterPro" id="IPR036388">
    <property type="entry name" value="WH-like_DNA-bd_sf"/>
</dbReference>
<evidence type="ECO:0000313" key="2">
    <source>
        <dbReference type="EMBL" id="EXZ44599.1"/>
    </source>
</evidence>